<dbReference type="Pfam" id="PF07690">
    <property type="entry name" value="MFS_1"/>
    <property type="match status" value="2"/>
</dbReference>
<feature type="transmembrane region" description="Helical" evidence="9">
    <location>
        <begin position="278"/>
        <end position="295"/>
    </location>
</feature>
<feature type="transmembrane region" description="Helical" evidence="9">
    <location>
        <begin position="134"/>
        <end position="156"/>
    </location>
</feature>
<dbReference type="InterPro" id="IPR020846">
    <property type="entry name" value="MFS_dom"/>
</dbReference>
<reference evidence="11 12" key="1">
    <citation type="submission" date="2024-09" db="EMBL/GenBank/DDBJ databases">
        <authorList>
            <person name="Sun Q."/>
            <person name="Mori K."/>
        </authorList>
    </citation>
    <scope>NUCLEOTIDE SEQUENCE [LARGE SCALE GENOMIC DNA]</scope>
    <source>
        <strain evidence="11 12">CCM 7957</strain>
    </source>
</reference>
<dbReference type="InterPro" id="IPR011701">
    <property type="entry name" value="MFS"/>
</dbReference>
<evidence type="ECO:0000256" key="4">
    <source>
        <dbReference type="ARBA" id="ARBA00022475"/>
    </source>
</evidence>
<dbReference type="CDD" id="cd17325">
    <property type="entry name" value="MFS_MdtG_SLC18_like"/>
    <property type="match status" value="1"/>
</dbReference>
<feature type="transmembrane region" description="Helical" evidence="9">
    <location>
        <begin position="301"/>
        <end position="317"/>
    </location>
</feature>
<keyword evidence="3" id="KW-0813">Transport</keyword>
<feature type="domain" description="Major facilitator superfamily (MFS) profile" evidence="10">
    <location>
        <begin position="7"/>
        <end position="390"/>
    </location>
</feature>
<dbReference type="Gene3D" id="1.20.1250.20">
    <property type="entry name" value="MFS general substrate transporter like domains"/>
    <property type="match status" value="2"/>
</dbReference>
<keyword evidence="4" id="KW-1003">Cell membrane</keyword>
<evidence type="ECO:0000256" key="5">
    <source>
        <dbReference type="ARBA" id="ARBA00022692"/>
    </source>
</evidence>
<keyword evidence="12" id="KW-1185">Reference proteome</keyword>
<keyword evidence="5 9" id="KW-0812">Transmembrane</keyword>
<feature type="transmembrane region" description="Helical" evidence="9">
    <location>
        <begin position="7"/>
        <end position="25"/>
    </location>
</feature>
<sequence length="426" mass="43179">MKHLPRGLWVLLAANVVIALGYGLIAPALPIFASTFGVSVTAVSAVISAFAVMRLAFAPATGRLVTVLGERRIYLTGLIIVAASTLACAFAASYWQLLIFRAAGGIGSTMFTVSAMALLIRLAPPQIRGRASGYFSAGFLIGNLTGPLIGAALIGGGLKLPFVVYAIALVIAAIGVAVLMPPVPAHAGSTPGAPAVVEAVTFATACRDSAYRAILASNFAQGWASMGVRIALVPLFITQGLGQSDAWAGVILAFYAGGNMVAILIAGRLSDRYGRRPVLLPGLAIAAASTLTLGYSPNLAVAVALTTIAGLGSGLFAPTHQAALGDVLGTSQRGGSALAAYGMASDLGAVVGPLAAGAVATVFGYGPAFLLTGLVVVVALVLWLPARETNPDGHPTAPDDAVPIDAPEQLNPAGRAPGRRVWSIRR</sequence>
<name>A0ABV6HB58_9ACTN</name>
<dbReference type="PRINTS" id="PR01035">
    <property type="entry name" value="TCRTETA"/>
</dbReference>
<organism evidence="11 12">
    <name type="scientific">Gordonia phosphorivorans</name>
    <dbReference type="NCBI Taxonomy" id="1056982"/>
    <lineage>
        <taxon>Bacteria</taxon>
        <taxon>Bacillati</taxon>
        <taxon>Actinomycetota</taxon>
        <taxon>Actinomycetes</taxon>
        <taxon>Mycobacteriales</taxon>
        <taxon>Gordoniaceae</taxon>
        <taxon>Gordonia</taxon>
    </lineage>
</organism>
<evidence type="ECO:0000256" key="8">
    <source>
        <dbReference type="SAM" id="MobiDB-lite"/>
    </source>
</evidence>
<dbReference type="PROSITE" id="PS50850">
    <property type="entry name" value="MFS"/>
    <property type="match status" value="1"/>
</dbReference>
<feature type="transmembrane region" description="Helical" evidence="9">
    <location>
        <begin position="98"/>
        <end position="122"/>
    </location>
</feature>
<protein>
    <submittedName>
        <fullName evidence="11">MFS transporter</fullName>
    </submittedName>
</protein>
<evidence type="ECO:0000256" key="6">
    <source>
        <dbReference type="ARBA" id="ARBA00022989"/>
    </source>
</evidence>
<evidence type="ECO:0000256" key="3">
    <source>
        <dbReference type="ARBA" id="ARBA00022448"/>
    </source>
</evidence>
<dbReference type="PANTHER" id="PTHR23517">
    <property type="entry name" value="RESISTANCE PROTEIN MDTM, PUTATIVE-RELATED-RELATED"/>
    <property type="match status" value="1"/>
</dbReference>
<evidence type="ECO:0000256" key="7">
    <source>
        <dbReference type="ARBA" id="ARBA00023136"/>
    </source>
</evidence>
<dbReference type="InterPro" id="IPR050171">
    <property type="entry name" value="MFS_Transporters"/>
</dbReference>
<dbReference type="EMBL" id="JBHLWV010000023">
    <property type="protein sequence ID" value="MFC0315832.1"/>
    <property type="molecule type" value="Genomic_DNA"/>
</dbReference>
<gene>
    <name evidence="11" type="ORF">ACFFJD_13325</name>
</gene>
<feature type="transmembrane region" description="Helical" evidence="9">
    <location>
        <begin position="73"/>
        <end position="92"/>
    </location>
</feature>
<feature type="transmembrane region" description="Helical" evidence="9">
    <location>
        <begin position="247"/>
        <end position="266"/>
    </location>
</feature>
<proteinExistence type="inferred from homology"/>
<comment type="subcellular location">
    <subcellularLocation>
        <location evidence="1">Cell membrane</location>
        <topology evidence="1">Multi-pass membrane protein</topology>
    </subcellularLocation>
</comment>
<feature type="transmembrane region" description="Helical" evidence="9">
    <location>
        <begin position="162"/>
        <end position="180"/>
    </location>
</feature>
<dbReference type="SUPFAM" id="SSF103473">
    <property type="entry name" value="MFS general substrate transporter"/>
    <property type="match status" value="1"/>
</dbReference>
<dbReference type="Proteomes" id="UP001589783">
    <property type="component" value="Unassembled WGS sequence"/>
</dbReference>
<evidence type="ECO:0000256" key="2">
    <source>
        <dbReference type="ARBA" id="ARBA00007520"/>
    </source>
</evidence>
<comment type="similarity">
    <text evidence="2">Belongs to the major facilitator superfamily. TCR/Tet family.</text>
</comment>
<dbReference type="InterPro" id="IPR001958">
    <property type="entry name" value="Tet-R_TetA/multi-R_MdtG-like"/>
</dbReference>
<dbReference type="RefSeq" id="WP_382364919.1">
    <property type="nucleotide sequence ID" value="NZ_JBHLWV010000023.1"/>
</dbReference>
<dbReference type="PROSITE" id="PS00216">
    <property type="entry name" value="SUGAR_TRANSPORT_1"/>
    <property type="match status" value="1"/>
</dbReference>
<feature type="transmembrane region" description="Helical" evidence="9">
    <location>
        <begin position="338"/>
        <end position="356"/>
    </location>
</feature>
<evidence type="ECO:0000313" key="12">
    <source>
        <dbReference type="Proteomes" id="UP001589783"/>
    </source>
</evidence>
<dbReference type="InterPro" id="IPR005829">
    <property type="entry name" value="Sugar_transporter_CS"/>
</dbReference>
<feature type="transmembrane region" description="Helical" evidence="9">
    <location>
        <begin position="31"/>
        <end position="52"/>
    </location>
</feature>
<comment type="caution">
    <text evidence="11">The sequence shown here is derived from an EMBL/GenBank/DDBJ whole genome shotgun (WGS) entry which is preliminary data.</text>
</comment>
<keyword evidence="6 9" id="KW-1133">Transmembrane helix</keyword>
<feature type="transmembrane region" description="Helical" evidence="9">
    <location>
        <begin position="362"/>
        <end position="384"/>
    </location>
</feature>
<evidence type="ECO:0000256" key="9">
    <source>
        <dbReference type="SAM" id="Phobius"/>
    </source>
</evidence>
<evidence type="ECO:0000259" key="10">
    <source>
        <dbReference type="PROSITE" id="PS50850"/>
    </source>
</evidence>
<evidence type="ECO:0000256" key="1">
    <source>
        <dbReference type="ARBA" id="ARBA00004651"/>
    </source>
</evidence>
<evidence type="ECO:0000313" key="11">
    <source>
        <dbReference type="EMBL" id="MFC0315832.1"/>
    </source>
</evidence>
<feature type="transmembrane region" description="Helical" evidence="9">
    <location>
        <begin position="222"/>
        <end position="241"/>
    </location>
</feature>
<feature type="region of interest" description="Disordered" evidence="8">
    <location>
        <begin position="389"/>
        <end position="417"/>
    </location>
</feature>
<keyword evidence="7 9" id="KW-0472">Membrane</keyword>
<dbReference type="InterPro" id="IPR036259">
    <property type="entry name" value="MFS_trans_sf"/>
</dbReference>
<accession>A0ABV6HB58</accession>